<dbReference type="RefSeq" id="WP_344307062.1">
    <property type="nucleotide sequence ID" value="NZ_BAAANY010000002.1"/>
</dbReference>
<dbReference type="PROSITE" id="PS51464">
    <property type="entry name" value="SIS"/>
    <property type="match status" value="1"/>
</dbReference>
<dbReference type="PANTHER" id="PTHR30390:SF7">
    <property type="entry name" value="PHOSPHOHEPTOSE ISOMERASE"/>
    <property type="match status" value="1"/>
</dbReference>
<evidence type="ECO:0000313" key="3">
    <source>
        <dbReference type="Proteomes" id="UP001500618"/>
    </source>
</evidence>
<evidence type="ECO:0000313" key="2">
    <source>
        <dbReference type="EMBL" id="GAA1660267.1"/>
    </source>
</evidence>
<dbReference type="InterPro" id="IPR050099">
    <property type="entry name" value="SIS_GmhA/DiaA_subfam"/>
</dbReference>
<dbReference type="CDD" id="cd05013">
    <property type="entry name" value="SIS_RpiR"/>
    <property type="match status" value="1"/>
</dbReference>
<dbReference type="SUPFAM" id="SSF53697">
    <property type="entry name" value="SIS domain"/>
    <property type="match status" value="1"/>
</dbReference>
<dbReference type="GO" id="GO:0016853">
    <property type="term" value="F:isomerase activity"/>
    <property type="evidence" value="ECO:0007669"/>
    <property type="project" value="UniProtKB-KW"/>
</dbReference>
<dbReference type="InterPro" id="IPR035472">
    <property type="entry name" value="RpiR-like_SIS"/>
</dbReference>
<proteinExistence type="predicted"/>
<keyword evidence="2" id="KW-0413">Isomerase</keyword>
<evidence type="ECO:0000259" key="1">
    <source>
        <dbReference type="PROSITE" id="PS51464"/>
    </source>
</evidence>
<protein>
    <submittedName>
        <fullName evidence="2">Sugar isomerase domain-containing protein</fullName>
    </submittedName>
</protein>
<dbReference type="EMBL" id="BAAANY010000002">
    <property type="protein sequence ID" value="GAA1660267.1"/>
    <property type="molecule type" value="Genomic_DNA"/>
</dbReference>
<feature type="domain" description="SIS" evidence="1">
    <location>
        <begin position="37"/>
        <end position="218"/>
    </location>
</feature>
<dbReference type="NCBIfam" id="NF002805">
    <property type="entry name" value="PRK02947.1"/>
    <property type="match status" value="1"/>
</dbReference>
<reference evidence="2 3" key="1">
    <citation type="journal article" date="2019" name="Int. J. Syst. Evol. Microbiol.">
        <title>The Global Catalogue of Microorganisms (GCM) 10K type strain sequencing project: providing services to taxonomists for standard genome sequencing and annotation.</title>
        <authorList>
            <consortium name="The Broad Institute Genomics Platform"/>
            <consortium name="The Broad Institute Genome Sequencing Center for Infectious Disease"/>
            <person name="Wu L."/>
            <person name="Ma J."/>
        </authorList>
    </citation>
    <scope>NUCLEOTIDE SEQUENCE [LARGE SCALE GENOMIC DNA]</scope>
    <source>
        <strain evidence="2 3">JCM 14718</strain>
    </source>
</reference>
<comment type="caution">
    <text evidence="2">The sequence shown here is derived from an EMBL/GenBank/DDBJ whole genome shotgun (WGS) entry which is preliminary data.</text>
</comment>
<accession>A0ABN2FV54</accession>
<dbReference type="PANTHER" id="PTHR30390">
    <property type="entry name" value="SEDOHEPTULOSE 7-PHOSPHATE ISOMERASE / DNAA INITIATOR-ASSOCIATING FACTOR FOR REPLICATION INITIATION"/>
    <property type="match status" value="1"/>
</dbReference>
<keyword evidence="3" id="KW-1185">Reference proteome</keyword>
<dbReference type="InterPro" id="IPR046348">
    <property type="entry name" value="SIS_dom_sf"/>
</dbReference>
<dbReference type="InterPro" id="IPR001347">
    <property type="entry name" value="SIS_dom"/>
</dbReference>
<name>A0ABN2FV54_9ACTN</name>
<organism evidence="2 3">
    <name type="scientific">Fodinicola feengrottensis</name>
    <dbReference type="NCBI Taxonomy" id="435914"/>
    <lineage>
        <taxon>Bacteria</taxon>
        <taxon>Bacillati</taxon>
        <taxon>Actinomycetota</taxon>
        <taxon>Actinomycetes</taxon>
        <taxon>Mycobacteriales</taxon>
        <taxon>Fodinicola</taxon>
    </lineage>
</organism>
<gene>
    <name evidence="2" type="ORF">GCM10009765_07120</name>
</gene>
<sequence>MTYPTVRWTAAAEQARAVVDRIIETQGGPVTEAAELIAAAIADGAVVQAFGTGHSRSLAQEFTGRAGGLLPVNMLAVKDLVLFGDTDPKEILDPLCERDPGLAERILRLAEVDPRDVFVIASQSGGNGVIVEMAQLARARGHKIVAITSLEHSRRITSRHPSGLRLFEVADVVIDNCGRYGDASVPLPDGAATGPMSTVAGALIVQLVVTQVCGRLLERGIRPPVMVSNNVPEGDAHNEELWARFGARIRPVEP</sequence>
<dbReference type="Gene3D" id="3.40.50.10490">
    <property type="entry name" value="Glucose-6-phosphate isomerase like protein, domain 1"/>
    <property type="match status" value="1"/>
</dbReference>
<dbReference type="Proteomes" id="UP001500618">
    <property type="component" value="Unassembled WGS sequence"/>
</dbReference>
<dbReference type="Pfam" id="PF13580">
    <property type="entry name" value="SIS_2"/>
    <property type="match status" value="1"/>
</dbReference>